<evidence type="ECO:0008006" key="9">
    <source>
        <dbReference type="Google" id="ProtNLM"/>
    </source>
</evidence>
<evidence type="ECO:0000313" key="7">
    <source>
        <dbReference type="EMBL" id="PPQ88531.1"/>
    </source>
</evidence>
<keyword evidence="3 6" id="KW-0812">Transmembrane</keyword>
<evidence type="ECO:0000256" key="2">
    <source>
        <dbReference type="ARBA" id="ARBA00006293"/>
    </source>
</evidence>
<keyword evidence="5 6" id="KW-0472">Membrane</keyword>
<dbReference type="EMBL" id="NHYD01002059">
    <property type="protein sequence ID" value="PPQ88531.1"/>
    <property type="molecule type" value="Genomic_DNA"/>
</dbReference>
<keyword evidence="8" id="KW-1185">Reference proteome</keyword>
<feature type="transmembrane region" description="Helical" evidence="6">
    <location>
        <begin position="188"/>
        <end position="208"/>
    </location>
</feature>
<evidence type="ECO:0000256" key="4">
    <source>
        <dbReference type="ARBA" id="ARBA00022989"/>
    </source>
</evidence>
<dbReference type="STRING" id="93625.A0A409XCR1"/>
<dbReference type="Pfam" id="PF05216">
    <property type="entry name" value="UNC-50"/>
    <property type="match status" value="1"/>
</dbReference>
<comment type="subcellular location">
    <subcellularLocation>
        <location evidence="1">Membrane</location>
        <topology evidence="1">Multi-pass membrane protein</topology>
    </subcellularLocation>
</comment>
<dbReference type="OrthoDB" id="10027013at2759"/>
<comment type="similarity">
    <text evidence="2">Belongs to the unc-50 family.</text>
</comment>
<evidence type="ECO:0000256" key="1">
    <source>
        <dbReference type="ARBA" id="ARBA00004141"/>
    </source>
</evidence>
<dbReference type="FunCoup" id="A0A409XCR1">
    <property type="interactions" value="376"/>
</dbReference>
<feature type="transmembrane region" description="Helical" evidence="6">
    <location>
        <begin position="220"/>
        <end position="243"/>
    </location>
</feature>
<dbReference type="InterPro" id="IPR007881">
    <property type="entry name" value="UNC-50"/>
</dbReference>
<keyword evidence="4 6" id="KW-1133">Transmembrane helix</keyword>
<dbReference type="PANTHER" id="PTHR12841:SF6">
    <property type="entry name" value="PROTEIN UNC-50 HOMOLOG"/>
    <property type="match status" value="1"/>
</dbReference>
<feature type="transmembrane region" description="Helical" evidence="6">
    <location>
        <begin position="249"/>
        <end position="270"/>
    </location>
</feature>
<reference evidence="7 8" key="1">
    <citation type="journal article" date="2018" name="Evol. Lett.">
        <title>Horizontal gene cluster transfer increased hallucinogenic mushroom diversity.</title>
        <authorList>
            <person name="Reynolds H.T."/>
            <person name="Vijayakumar V."/>
            <person name="Gluck-Thaler E."/>
            <person name="Korotkin H.B."/>
            <person name="Matheny P.B."/>
            <person name="Slot J.C."/>
        </authorList>
    </citation>
    <scope>NUCLEOTIDE SEQUENCE [LARGE SCALE GENOMIC DNA]</scope>
    <source>
        <strain evidence="7 8">2631</strain>
    </source>
</reference>
<feature type="transmembrane region" description="Helical" evidence="6">
    <location>
        <begin position="105"/>
        <end position="126"/>
    </location>
</feature>
<dbReference type="GO" id="GO:0000139">
    <property type="term" value="C:Golgi membrane"/>
    <property type="evidence" value="ECO:0007669"/>
    <property type="project" value="TreeGrafter"/>
</dbReference>
<dbReference type="Proteomes" id="UP000283269">
    <property type="component" value="Unassembled WGS sequence"/>
</dbReference>
<name>A0A409XCR1_PSICY</name>
<sequence length="279" mass="31742">MSSYTVKERSKYYTGSIPTTKYESAHMLPTTASYSEEGHAAASNRSSTSLRVPVIFRRLHRLQQMDFELAAWQLTYLCLAPRRVYRNVYFHKQTKNTWARDDPAILVLIGACLCVSAILWGVVYSYRIKDMIGIALLMIARDFLLSGVVVATIIWLTANRLLLSPPSHSTPADSKVEWAYAFDVHTNAFFPLYLTLYLAQLFLLPVILKDNWICLWVGNTLYLAAFTQYTYGIYLGLTALPFLVRSELLLSPLLPLFTAYVVSLLGFNVAQHVLQAYFR</sequence>
<organism evidence="7 8">
    <name type="scientific">Psilocybe cyanescens</name>
    <dbReference type="NCBI Taxonomy" id="93625"/>
    <lineage>
        <taxon>Eukaryota</taxon>
        <taxon>Fungi</taxon>
        <taxon>Dikarya</taxon>
        <taxon>Basidiomycota</taxon>
        <taxon>Agaricomycotina</taxon>
        <taxon>Agaricomycetes</taxon>
        <taxon>Agaricomycetidae</taxon>
        <taxon>Agaricales</taxon>
        <taxon>Agaricineae</taxon>
        <taxon>Strophariaceae</taxon>
        <taxon>Psilocybe</taxon>
    </lineage>
</organism>
<dbReference type="AlphaFoldDB" id="A0A409XCR1"/>
<feature type="transmembrane region" description="Helical" evidence="6">
    <location>
        <begin position="138"/>
        <end position="158"/>
    </location>
</feature>
<comment type="caution">
    <text evidence="7">The sequence shown here is derived from an EMBL/GenBank/DDBJ whole genome shotgun (WGS) entry which is preliminary data.</text>
</comment>
<protein>
    <recommendedName>
        <fullName evidence="9">UNC-50-like protein</fullName>
    </recommendedName>
</protein>
<evidence type="ECO:0000256" key="3">
    <source>
        <dbReference type="ARBA" id="ARBA00022692"/>
    </source>
</evidence>
<gene>
    <name evidence="7" type="ORF">CVT25_009911</name>
</gene>
<evidence type="ECO:0000256" key="6">
    <source>
        <dbReference type="SAM" id="Phobius"/>
    </source>
</evidence>
<dbReference type="InParanoid" id="A0A409XCR1"/>
<evidence type="ECO:0000313" key="8">
    <source>
        <dbReference type="Proteomes" id="UP000283269"/>
    </source>
</evidence>
<accession>A0A409XCR1</accession>
<proteinExistence type="inferred from homology"/>
<evidence type="ECO:0000256" key="5">
    <source>
        <dbReference type="ARBA" id="ARBA00023136"/>
    </source>
</evidence>
<dbReference type="PANTHER" id="PTHR12841">
    <property type="entry name" value="PROTEIN UNC-50 HOMOLOG"/>
    <property type="match status" value="1"/>
</dbReference>